<name>A0ABW6DVZ3_9ACTN</name>
<dbReference type="EC" id="2.3.-.-" evidence="4"/>
<dbReference type="GO" id="GO:0016746">
    <property type="term" value="F:acyltransferase activity"/>
    <property type="evidence" value="ECO:0007669"/>
    <property type="project" value="UniProtKB-KW"/>
</dbReference>
<proteinExistence type="predicted"/>
<dbReference type="SUPFAM" id="SSF55729">
    <property type="entry name" value="Acyl-CoA N-acyltransferases (Nat)"/>
    <property type="match status" value="1"/>
</dbReference>
<dbReference type="PROSITE" id="PS51186">
    <property type="entry name" value="GNAT"/>
    <property type="match status" value="1"/>
</dbReference>
<keyword evidence="2 4" id="KW-0012">Acyltransferase</keyword>
<dbReference type="Proteomes" id="UP001598300">
    <property type="component" value="Unassembled WGS sequence"/>
</dbReference>
<dbReference type="CDD" id="cd04301">
    <property type="entry name" value="NAT_SF"/>
    <property type="match status" value="1"/>
</dbReference>
<organism evidence="4 5">
    <name type="scientific">Streptomyces bacillaris</name>
    <dbReference type="NCBI Taxonomy" id="68179"/>
    <lineage>
        <taxon>Bacteria</taxon>
        <taxon>Bacillati</taxon>
        <taxon>Actinomycetota</taxon>
        <taxon>Actinomycetes</taxon>
        <taxon>Kitasatosporales</taxon>
        <taxon>Streptomycetaceae</taxon>
        <taxon>Streptomyces</taxon>
    </lineage>
</organism>
<dbReference type="InterPro" id="IPR000182">
    <property type="entry name" value="GNAT_dom"/>
</dbReference>
<protein>
    <submittedName>
        <fullName evidence="4">GNAT family N-acetyltransferase</fullName>
        <ecNumber evidence="4">2.3.-.-</ecNumber>
    </submittedName>
</protein>
<evidence type="ECO:0000256" key="2">
    <source>
        <dbReference type="ARBA" id="ARBA00023315"/>
    </source>
</evidence>
<dbReference type="InterPro" id="IPR016181">
    <property type="entry name" value="Acyl_CoA_acyltransferase"/>
</dbReference>
<evidence type="ECO:0000256" key="1">
    <source>
        <dbReference type="ARBA" id="ARBA00022679"/>
    </source>
</evidence>
<reference evidence="4 5" key="1">
    <citation type="submission" date="2024-09" db="EMBL/GenBank/DDBJ databases">
        <title>The Natural Products Discovery Center: Release of the First 8490 Sequenced Strains for Exploring Actinobacteria Biosynthetic Diversity.</title>
        <authorList>
            <person name="Kalkreuter E."/>
            <person name="Kautsar S.A."/>
            <person name="Yang D."/>
            <person name="Bader C.D."/>
            <person name="Teijaro C.N."/>
            <person name="Fluegel L."/>
            <person name="Davis C.M."/>
            <person name="Simpson J.R."/>
            <person name="Lauterbach L."/>
            <person name="Steele A.D."/>
            <person name="Gui C."/>
            <person name="Meng S."/>
            <person name="Li G."/>
            <person name="Viehrig K."/>
            <person name="Ye F."/>
            <person name="Su P."/>
            <person name="Kiefer A.F."/>
            <person name="Nichols A."/>
            <person name="Cepeda A.J."/>
            <person name="Yan W."/>
            <person name="Fan B."/>
            <person name="Jiang Y."/>
            <person name="Adhikari A."/>
            <person name="Zheng C.-J."/>
            <person name="Schuster L."/>
            <person name="Cowan T.M."/>
            <person name="Smanski M.J."/>
            <person name="Chevrette M.G."/>
            <person name="De Carvalho L.P.S."/>
            <person name="Shen B."/>
        </authorList>
    </citation>
    <scope>NUCLEOTIDE SEQUENCE [LARGE SCALE GENOMIC DNA]</scope>
    <source>
        <strain evidence="4 5">NPDC058584</strain>
    </source>
</reference>
<comment type="caution">
    <text evidence="4">The sequence shown here is derived from an EMBL/GenBank/DDBJ whole genome shotgun (WGS) entry which is preliminary data.</text>
</comment>
<dbReference type="InterPro" id="IPR050832">
    <property type="entry name" value="Bact_Acetyltransf"/>
</dbReference>
<evidence type="ECO:0000313" key="5">
    <source>
        <dbReference type="Proteomes" id="UP001598300"/>
    </source>
</evidence>
<dbReference type="EMBL" id="JBHXPM010000016">
    <property type="protein sequence ID" value="MFD3958021.1"/>
    <property type="molecule type" value="Genomic_DNA"/>
</dbReference>
<sequence length="181" mass="19860">MVRTMRLGNGELVEARPFAEGDSVARLTRLLHRAYSDHAAEGRVFFASYQSVEDTAHRLGRGECWLALRAGELVGTVTVAAPYAVPEAYPAPAGTGSFWQLAVGPEYRGTGLGQQLLTLAEERIAELGFSQVVIDTSAEAVELVGWYLRRGYVPVGYWRWGVTNYESVVLLKEMESGGHIQ</sequence>
<accession>A0ABW6DVZ3</accession>
<evidence type="ECO:0000313" key="4">
    <source>
        <dbReference type="EMBL" id="MFD3958021.1"/>
    </source>
</evidence>
<keyword evidence="5" id="KW-1185">Reference proteome</keyword>
<evidence type="ECO:0000259" key="3">
    <source>
        <dbReference type="PROSITE" id="PS51186"/>
    </source>
</evidence>
<gene>
    <name evidence="4" type="ORF">ACFWR3_18375</name>
</gene>
<dbReference type="Gene3D" id="3.40.630.30">
    <property type="match status" value="1"/>
</dbReference>
<dbReference type="PANTHER" id="PTHR43877">
    <property type="entry name" value="AMINOALKYLPHOSPHONATE N-ACETYLTRANSFERASE-RELATED-RELATED"/>
    <property type="match status" value="1"/>
</dbReference>
<feature type="domain" description="N-acetyltransferase" evidence="3">
    <location>
        <begin position="13"/>
        <end position="175"/>
    </location>
</feature>
<dbReference type="PANTHER" id="PTHR43877:SF2">
    <property type="entry name" value="AMINOALKYLPHOSPHONATE N-ACETYLTRANSFERASE-RELATED"/>
    <property type="match status" value="1"/>
</dbReference>
<keyword evidence="1 4" id="KW-0808">Transferase</keyword>
<dbReference type="RefSeq" id="WP_079167208.1">
    <property type="nucleotide sequence ID" value="NZ_JBHVRE010000025.1"/>
</dbReference>
<dbReference type="Pfam" id="PF00583">
    <property type="entry name" value="Acetyltransf_1"/>
    <property type="match status" value="1"/>
</dbReference>